<keyword evidence="4" id="KW-0539">Nucleus</keyword>
<dbReference type="GO" id="GO:0005634">
    <property type="term" value="C:nucleus"/>
    <property type="evidence" value="ECO:0007669"/>
    <property type="project" value="UniProtKB-SubCell"/>
</dbReference>
<dbReference type="GO" id="GO:0000978">
    <property type="term" value="F:RNA polymerase II cis-regulatory region sequence-specific DNA binding"/>
    <property type="evidence" value="ECO:0007669"/>
    <property type="project" value="TreeGrafter"/>
</dbReference>
<dbReference type="EMBL" id="JAAALK010000285">
    <property type="protein sequence ID" value="KAG8065156.1"/>
    <property type="molecule type" value="Genomic_DNA"/>
</dbReference>
<feature type="domain" description="BHLH" evidence="6">
    <location>
        <begin position="72"/>
        <end position="121"/>
    </location>
</feature>
<sequence>MKLTCEPTPALVKEKRPGRPRAAAEDDELMMTEVADHSKRNHTESYFSGKAVTSSSEEFGAMTSKKQGIQAKEGLPYTQRLLEKKDKIGERVAALQQLVSPFGKTDTASVLQEASGYIRFLHQQLEVLRSPYIRAPPLAGAAPEDHDHYSLRNRGLCLVPVDLTLQLTQSNGADLWAPANATRRK</sequence>
<comment type="caution">
    <text evidence="7">The sequence shown here is derived from an EMBL/GenBank/DDBJ whole genome shotgun (WGS) entry which is preliminary data.</text>
</comment>
<keyword evidence="2" id="KW-0805">Transcription regulation</keyword>
<evidence type="ECO:0000256" key="2">
    <source>
        <dbReference type="ARBA" id="ARBA00023015"/>
    </source>
</evidence>
<dbReference type="Proteomes" id="UP000729402">
    <property type="component" value="Unassembled WGS sequence"/>
</dbReference>
<dbReference type="CDD" id="cd11393">
    <property type="entry name" value="bHLH_AtbHLH_like"/>
    <property type="match status" value="1"/>
</dbReference>
<feature type="region of interest" description="Disordered" evidence="5">
    <location>
        <begin position="1"/>
        <end position="28"/>
    </location>
</feature>
<keyword evidence="3" id="KW-0804">Transcription</keyword>
<evidence type="ECO:0000256" key="5">
    <source>
        <dbReference type="SAM" id="MobiDB-lite"/>
    </source>
</evidence>
<dbReference type="GO" id="GO:0000981">
    <property type="term" value="F:DNA-binding transcription factor activity, RNA polymerase II-specific"/>
    <property type="evidence" value="ECO:0007669"/>
    <property type="project" value="TreeGrafter"/>
</dbReference>
<evidence type="ECO:0000313" key="8">
    <source>
        <dbReference type="Proteomes" id="UP000729402"/>
    </source>
</evidence>
<dbReference type="InterPro" id="IPR011598">
    <property type="entry name" value="bHLH_dom"/>
</dbReference>
<reference evidence="7" key="1">
    <citation type="journal article" date="2021" name="bioRxiv">
        <title>Whole Genome Assembly and Annotation of Northern Wild Rice, Zizania palustris L., Supports a Whole Genome Duplication in the Zizania Genus.</title>
        <authorList>
            <person name="Haas M."/>
            <person name="Kono T."/>
            <person name="Macchietto M."/>
            <person name="Millas R."/>
            <person name="McGilp L."/>
            <person name="Shao M."/>
            <person name="Duquette J."/>
            <person name="Hirsch C.N."/>
            <person name="Kimball J."/>
        </authorList>
    </citation>
    <scope>NUCLEOTIDE SEQUENCE</scope>
    <source>
        <tissue evidence="7">Fresh leaf tissue</tissue>
    </source>
</reference>
<protein>
    <recommendedName>
        <fullName evidence="6">BHLH domain-containing protein</fullName>
    </recommendedName>
</protein>
<dbReference type="PANTHER" id="PTHR16223:SF249">
    <property type="entry name" value="TRANSCRIPTION FACTOR BHLH154"/>
    <property type="match status" value="1"/>
</dbReference>
<dbReference type="AlphaFoldDB" id="A0A8J5S162"/>
<dbReference type="PANTHER" id="PTHR16223">
    <property type="entry name" value="TRANSCRIPTION FACTOR BHLH83-RELATED"/>
    <property type="match status" value="1"/>
</dbReference>
<comment type="subcellular location">
    <subcellularLocation>
        <location evidence="1">Nucleus</location>
    </subcellularLocation>
</comment>
<name>A0A8J5S162_ZIZPA</name>
<evidence type="ECO:0000256" key="3">
    <source>
        <dbReference type="ARBA" id="ARBA00023163"/>
    </source>
</evidence>
<keyword evidence="8" id="KW-1185">Reference proteome</keyword>
<organism evidence="7 8">
    <name type="scientific">Zizania palustris</name>
    <name type="common">Northern wild rice</name>
    <dbReference type="NCBI Taxonomy" id="103762"/>
    <lineage>
        <taxon>Eukaryota</taxon>
        <taxon>Viridiplantae</taxon>
        <taxon>Streptophyta</taxon>
        <taxon>Embryophyta</taxon>
        <taxon>Tracheophyta</taxon>
        <taxon>Spermatophyta</taxon>
        <taxon>Magnoliopsida</taxon>
        <taxon>Liliopsida</taxon>
        <taxon>Poales</taxon>
        <taxon>Poaceae</taxon>
        <taxon>BOP clade</taxon>
        <taxon>Oryzoideae</taxon>
        <taxon>Oryzeae</taxon>
        <taxon>Zizaniinae</taxon>
        <taxon>Zizania</taxon>
    </lineage>
</organism>
<evidence type="ECO:0000256" key="4">
    <source>
        <dbReference type="ARBA" id="ARBA00023242"/>
    </source>
</evidence>
<reference evidence="7" key="2">
    <citation type="submission" date="2021-02" db="EMBL/GenBank/DDBJ databases">
        <authorList>
            <person name="Kimball J.A."/>
            <person name="Haas M.W."/>
            <person name="Macchietto M."/>
            <person name="Kono T."/>
            <person name="Duquette J."/>
            <person name="Shao M."/>
        </authorList>
    </citation>
    <scope>NUCLEOTIDE SEQUENCE</scope>
    <source>
        <tissue evidence="7">Fresh leaf tissue</tissue>
    </source>
</reference>
<dbReference type="InterPro" id="IPR045239">
    <property type="entry name" value="bHLH95_bHLH"/>
</dbReference>
<dbReference type="OrthoDB" id="785070at2759"/>
<dbReference type="GO" id="GO:0046983">
    <property type="term" value="F:protein dimerization activity"/>
    <property type="evidence" value="ECO:0007669"/>
    <property type="project" value="InterPro"/>
</dbReference>
<evidence type="ECO:0000259" key="6">
    <source>
        <dbReference type="PROSITE" id="PS50888"/>
    </source>
</evidence>
<dbReference type="PROSITE" id="PS50888">
    <property type="entry name" value="BHLH"/>
    <property type="match status" value="1"/>
</dbReference>
<dbReference type="InterPro" id="IPR045843">
    <property type="entry name" value="IND-like"/>
</dbReference>
<evidence type="ECO:0000313" key="7">
    <source>
        <dbReference type="EMBL" id="KAG8065156.1"/>
    </source>
</evidence>
<gene>
    <name evidence="7" type="ORF">GUJ93_ZPchr0004g38971</name>
</gene>
<evidence type="ECO:0000256" key="1">
    <source>
        <dbReference type="ARBA" id="ARBA00004123"/>
    </source>
</evidence>
<accession>A0A8J5S162</accession>
<proteinExistence type="predicted"/>
<dbReference type="SMART" id="SM00353">
    <property type="entry name" value="HLH"/>
    <property type="match status" value="1"/>
</dbReference>